<gene>
    <name evidence="4" type="ORF">EG242_05550</name>
</gene>
<comment type="caution">
    <text evidence="4">The sequence shown here is derived from an EMBL/GenBank/DDBJ whole genome shotgun (WGS) entry which is preliminary data.</text>
</comment>
<dbReference type="SUPFAM" id="SSF56601">
    <property type="entry name" value="beta-lactamase/transpeptidase-like"/>
    <property type="match status" value="1"/>
</dbReference>
<keyword evidence="4" id="KW-0378">Hydrolase</keyword>
<dbReference type="GO" id="GO:0016020">
    <property type="term" value="C:membrane"/>
    <property type="evidence" value="ECO:0007669"/>
    <property type="project" value="UniProtKB-SubCell"/>
</dbReference>
<sequence length="361" mass="41878">MRRFSEKFTQKIIYSMMLKKFFLPIFLLVPLLVFGQNDIQEIVNSEFEKGYFNGTVFYADGKHSAKINKGFSNIQFDVAIDNNTRFQIASVTKLFTSLAVLQLQEKGLIDFEDKVGKYIHSLPKNCNDITIRDLMTHHSRLENEPVSAVMNKYSLDDYIRNFVKKTSSDTLKFNYNNVDFVLLSKVIESITKKTFTESIEDMIIQPLKLENTGFVSENDIIKNLAYGYHNYSFGEGEKDEPLFNDRRYISNYYGAGGMYSTTEDLYQLLLALKDNKLISEKSKNEFLLKPQTDDFVDWLSGKPTFGFYFDNKKNVYRRSGSIDGFNSEIIVNKVFDKVLIIFCNTDTADLMRLANKIYFKK</sequence>
<feature type="domain" description="Beta-lactamase-related" evidence="3">
    <location>
        <begin position="59"/>
        <end position="348"/>
    </location>
</feature>
<dbReference type="Gene3D" id="3.40.710.10">
    <property type="entry name" value="DD-peptidase/beta-lactamase superfamily"/>
    <property type="match status" value="1"/>
</dbReference>
<evidence type="ECO:0000313" key="4">
    <source>
        <dbReference type="EMBL" id="RRA95585.1"/>
    </source>
</evidence>
<organism evidence="4 5">
    <name type="scientific">Paenimyroides viscosum</name>
    <dbReference type="NCBI Taxonomy" id="2488729"/>
    <lineage>
        <taxon>Bacteria</taxon>
        <taxon>Pseudomonadati</taxon>
        <taxon>Bacteroidota</taxon>
        <taxon>Flavobacteriia</taxon>
        <taxon>Flavobacteriales</taxon>
        <taxon>Flavobacteriaceae</taxon>
        <taxon>Paenimyroides</taxon>
    </lineage>
</organism>
<proteinExistence type="predicted"/>
<protein>
    <submittedName>
        <fullName evidence="4">Class A beta-lactamase-related serine hydrolase</fullName>
    </submittedName>
</protein>
<dbReference type="Proteomes" id="UP000268372">
    <property type="component" value="Unassembled WGS sequence"/>
</dbReference>
<dbReference type="PANTHER" id="PTHR46825">
    <property type="entry name" value="D-ALANYL-D-ALANINE-CARBOXYPEPTIDASE/ENDOPEPTIDASE AMPH"/>
    <property type="match status" value="1"/>
</dbReference>
<reference evidence="4 5" key="1">
    <citation type="submission" date="2018-11" db="EMBL/GenBank/DDBJ databases">
        <title>Flavobacterium sp. nov., YIM 102796 draft genome.</title>
        <authorList>
            <person name="Li G."/>
            <person name="Jiang Y."/>
        </authorList>
    </citation>
    <scope>NUCLEOTIDE SEQUENCE [LARGE SCALE GENOMIC DNA]</scope>
    <source>
        <strain evidence="4 5">YIM 102796</strain>
    </source>
</reference>
<keyword evidence="2" id="KW-0472">Membrane</keyword>
<dbReference type="PANTHER" id="PTHR46825:SF11">
    <property type="entry name" value="PENICILLIN-BINDING PROTEIN 4"/>
    <property type="match status" value="1"/>
</dbReference>
<dbReference type="AlphaFoldDB" id="A0A3P1B3Q0"/>
<evidence type="ECO:0000256" key="1">
    <source>
        <dbReference type="ARBA" id="ARBA00004370"/>
    </source>
</evidence>
<dbReference type="InterPro" id="IPR012338">
    <property type="entry name" value="Beta-lactam/transpept-like"/>
</dbReference>
<evidence type="ECO:0000259" key="3">
    <source>
        <dbReference type="Pfam" id="PF00144"/>
    </source>
</evidence>
<name>A0A3P1B3Q0_9FLAO</name>
<comment type="subcellular location">
    <subcellularLocation>
        <location evidence="1">Membrane</location>
    </subcellularLocation>
</comment>
<evidence type="ECO:0000313" key="5">
    <source>
        <dbReference type="Proteomes" id="UP000268372"/>
    </source>
</evidence>
<dbReference type="InterPro" id="IPR050491">
    <property type="entry name" value="AmpC-like"/>
</dbReference>
<keyword evidence="5" id="KW-1185">Reference proteome</keyword>
<dbReference type="OrthoDB" id="9793489at2"/>
<dbReference type="EMBL" id="RQTJ01000008">
    <property type="protein sequence ID" value="RRA95585.1"/>
    <property type="molecule type" value="Genomic_DNA"/>
</dbReference>
<dbReference type="InterPro" id="IPR001466">
    <property type="entry name" value="Beta-lactam-related"/>
</dbReference>
<dbReference type="Pfam" id="PF00144">
    <property type="entry name" value="Beta-lactamase"/>
    <property type="match status" value="1"/>
</dbReference>
<dbReference type="GO" id="GO:0016787">
    <property type="term" value="F:hydrolase activity"/>
    <property type="evidence" value="ECO:0007669"/>
    <property type="project" value="UniProtKB-KW"/>
</dbReference>
<accession>A0A3P1B3Q0</accession>
<dbReference type="RefSeq" id="WP_124898910.1">
    <property type="nucleotide sequence ID" value="NZ_RQTJ01000008.1"/>
</dbReference>
<evidence type="ECO:0000256" key="2">
    <source>
        <dbReference type="ARBA" id="ARBA00023136"/>
    </source>
</evidence>